<dbReference type="PANTHER" id="PTHR43544">
    <property type="entry name" value="SHORT-CHAIN DEHYDROGENASE/REDUCTASE"/>
    <property type="match status" value="1"/>
</dbReference>
<dbReference type="GeneID" id="83215883"/>
<dbReference type="Proteomes" id="UP001234581">
    <property type="component" value="Unassembled WGS sequence"/>
</dbReference>
<evidence type="ECO:0000256" key="4">
    <source>
        <dbReference type="RuleBase" id="RU000363"/>
    </source>
</evidence>
<dbReference type="PRINTS" id="PR00080">
    <property type="entry name" value="SDRFAMILY"/>
</dbReference>
<dbReference type="Gene3D" id="3.40.50.720">
    <property type="entry name" value="NAD(P)-binding Rossmann-like Domain"/>
    <property type="match status" value="1"/>
</dbReference>
<name>A0AAD7UYJ2_9FUNG</name>
<dbReference type="CDD" id="cd05325">
    <property type="entry name" value="carb_red_sniffer_like_SDR_c"/>
    <property type="match status" value="1"/>
</dbReference>
<dbReference type="PANTHER" id="PTHR43544:SF7">
    <property type="entry name" value="NADB-LER2"/>
    <property type="match status" value="1"/>
</dbReference>
<keyword evidence="2" id="KW-0521">NADP</keyword>
<proteinExistence type="inferred from homology"/>
<gene>
    <name evidence="5" type="ORF">O0I10_008476</name>
</gene>
<dbReference type="AlphaFoldDB" id="A0AAD7UYJ2"/>
<protein>
    <recommendedName>
        <fullName evidence="7">C-factor</fullName>
    </recommendedName>
</protein>
<dbReference type="SUPFAM" id="SSF51735">
    <property type="entry name" value="NAD(P)-binding Rossmann-fold domains"/>
    <property type="match status" value="1"/>
</dbReference>
<sequence length="232" mass="24927">MGLTWVITGTSRGIGAEFVKQLKNKGDTIIACARNPDGSDALKALVDGKQVHAVKMDITDVASVKAATDKISELAPEGIDVLLNNSGVATTQTEPLTIQPEAYTSDFNTNVVGTSIVIQALVPLLRKRDTRRIINISSIMGSMECSTESFNPSYRVSKAAVNMLTRVFAAQLKDEGFVIVCVHPGWVQTDMGTDHAPLTTDQSVGGMLSAFDKLTKASNGTFFDYKGETLPW</sequence>
<dbReference type="InterPro" id="IPR036291">
    <property type="entry name" value="NAD(P)-bd_dom_sf"/>
</dbReference>
<evidence type="ECO:0000256" key="2">
    <source>
        <dbReference type="ARBA" id="ARBA00022857"/>
    </source>
</evidence>
<dbReference type="Pfam" id="PF00106">
    <property type="entry name" value="adh_short"/>
    <property type="match status" value="1"/>
</dbReference>
<dbReference type="RefSeq" id="XP_058340725.1">
    <property type="nucleotide sequence ID" value="XM_058488479.1"/>
</dbReference>
<evidence type="ECO:0000313" key="5">
    <source>
        <dbReference type="EMBL" id="KAJ8655812.1"/>
    </source>
</evidence>
<evidence type="ECO:0000256" key="3">
    <source>
        <dbReference type="ARBA" id="ARBA00023002"/>
    </source>
</evidence>
<keyword evidence="6" id="KW-1185">Reference proteome</keyword>
<dbReference type="InterPro" id="IPR002347">
    <property type="entry name" value="SDR_fam"/>
</dbReference>
<evidence type="ECO:0008006" key="7">
    <source>
        <dbReference type="Google" id="ProtNLM"/>
    </source>
</evidence>
<dbReference type="PRINTS" id="PR00081">
    <property type="entry name" value="GDHRDH"/>
</dbReference>
<dbReference type="GO" id="GO:0005737">
    <property type="term" value="C:cytoplasm"/>
    <property type="evidence" value="ECO:0007669"/>
    <property type="project" value="TreeGrafter"/>
</dbReference>
<dbReference type="InterPro" id="IPR051468">
    <property type="entry name" value="Fungal_SecMetab_SDRs"/>
</dbReference>
<comment type="similarity">
    <text evidence="1 4">Belongs to the short-chain dehydrogenases/reductases (SDR) family.</text>
</comment>
<organism evidence="5 6">
    <name type="scientific">Lichtheimia ornata</name>
    <dbReference type="NCBI Taxonomy" id="688661"/>
    <lineage>
        <taxon>Eukaryota</taxon>
        <taxon>Fungi</taxon>
        <taxon>Fungi incertae sedis</taxon>
        <taxon>Mucoromycota</taxon>
        <taxon>Mucoromycotina</taxon>
        <taxon>Mucoromycetes</taxon>
        <taxon>Mucorales</taxon>
        <taxon>Lichtheimiaceae</taxon>
        <taxon>Lichtheimia</taxon>
    </lineage>
</organism>
<accession>A0AAD7UYJ2</accession>
<evidence type="ECO:0000256" key="1">
    <source>
        <dbReference type="ARBA" id="ARBA00006484"/>
    </source>
</evidence>
<dbReference type="EMBL" id="JARTCD010000045">
    <property type="protein sequence ID" value="KAJ8655812.1"/>
    <property type="molecule type" value="Genomic_DNA"/>
</dbReference>
<evidence type="ECO:0000313" key="6">
    <source>
        <dbReference type="Proteomes" id="UP001234581"/>
    </source>
</evidence>
<dbReference type="GO" id="GO:0016491">
    <property type="term" value="F:oxidoreductase activity"/>
    <property type="evidence" value="ECO:0007669"/>
    <property type="project" value="UniProtKB-KW"/>
</dbReference>
<comment type="caution">
    <text evidence="5">The sequence shown here is derived from an EMBL/GenBank/DDBJ whole genome shotgun (WGS) entry which is preliminary data.</text>
</comment>
<reference evidence="5 6" key="1">
    <citation type="submission" date="2023-03" db="EMBL/GenBank/DDBJ databases">
        <title>Genome sequence of Lichtheimia ornata CBS 291.66.</title>
        <authorList>
            <person name="Mohabir J.T."/>
            <person name="Shea T.P."/>
            <person name="Kurbessoian T."/>
            <person name="Berby B."/>
            <person name="Fontaine J."/>
            <person name="Livny J."/>
            <person name="Gnirke A."/>
            <person name="Stajich J.E."/>
            <person name="Cuomo C.A."/>
        </authorList>
    </citation>
    <scope>NUCLEOTIDE SEQUENCE [LARGE SCALE GENOMIC DNA]</scope>
    <source>
        <strain evidence="5">CBS 291.66</strain>
    </source>
</reference>
<keyword evidence="3" id="KW-0560">Oxidoreductase</keyword>